<dbReference type="Proteomes" id="UP000011666">
    <property type="component" value="Unassembled WGS sequence"/>
</dbReference>
<dbReference type="SUPFAM" id="SSF50475">
    <property type="entry name" value="FMN-binding split barrel"/>
    <property type="match status" value="1"/>
</dbReference>
<evidence type="ECO:0000313" key="2">
    <source>
        <dbReference type="EMBL" id="GAC69421.1"/>
    </source>
</evidence>
<gene>
    <name evidence="2" type="ORF">GS4_24_00690</name>
</gene>
<sequence length="166" mass="18434">MSTIMPPGAKARIDETVGGRTYGEDMSLSRAEREQYLAQPKIASLAVEAGPDRAPLVVPIWYQYEVGGQPWILTATESRKLDLIRSAGRFTLAIDDVEPTIRYVSVSGEVDRYEDGTHDDLVEMSARYLPADKVEGYVAFAEKEHGAQTKVYLRPQQWVSADLGNV</sequence>
<evidence type="ECO:0000313" key="3">
    <source>
        <dbReference type="Proteomes" id="UP000011666"/>
    </source>
</evidence>
<comment type="caution">
    <text evidence="2">The sequence shown here is derived from an EMBL/GenBank/DDBJ whole genome shotgun (WGS) entry which is preliminary data.</text>
</comment>
<protein>
    <submittedName>
        <fullName evidence="2">Uncharacterized protein</fullName>
    </submittedName>
</protein>
<dbReference type="InterPro" id="IPR052019">
    <property type="entry name" value="F420H2_bilvrd_red/Heme_oxyg"/>
</dbReference>
<keyword evidence="1" id="KW-0560">Oxidoreductase</keyword>
<dbReference type="GO" id="GO:0070967">
    <property type="term" value="F:coenzyme F420 binding"/>
    <property type="evidence" value="ECO:0007669"/>
    <property type="project" value="TreeGrafter"/>
</dbReference>
<organism evidence="2 3">
    <name type="scientific">Gordonia soli NBRC 108243</name>
    <dbReference type="NCBI Taxonomy" id="1223545"/>
    <lineage>
        <taxon>Bacteria</taxon>
        <taxon>Bacillati</taxon>
        <taxon>Actinomycetota</taxon>
        <taxon>Actinomycetes</taxon>
        <taxon>Mycobacteriales</taxon>
        <taxon>Gordoniaceae</taxon>
        <taxon>Gordonia</taxon>
    </lineage>
</organism>
<dbReference type="PANTHER" id="PTHR35176">
    <property type="entry name" value="HEME OXYGENASE HI_0854-RELATED"/>
    <property type="match status" value="1"/>
</dbReference>
<dbReference type="AlphaFoldDB" id="M0QMB8"/>
<evidence type="ECO:0000256" key="1">
    <source>
        <dbReference type="ARBA" id="ARBA00023002"/>
    </source>
</evidence>
<keyword evidence="3" id="KW-1185">Reference proteome</keyword>
<dbReference type="GO" id="GO:0005829">
    <property type="term" value="C:cytosol"/>
    <property type="evidence" value="ECO:0007669"/>
    <property type="project" value="TreeGrafter"/>
</dbReference>
<dbReference type="PANTHER" id="PTHR35176:SF6">
    <property type="entry name" value="HEME OXYGENASE HI_0854-RELATED"/>
    <property type="match status" value="1"/>
</dbReference>
<accession>M0QMB8</accession>
<dbReference type="GO" id="GO:0016627">
    <property type="term" value="F:oxidoreductase activity, acting on the CH-CH group of donors"/>
    <property type="evidence" value="ECO:0007669"/>
    <property type="project" value="TreeGrafter"/>
</dbReference>
<name>M0QMB8_9ACTN</name>
<dbReference type="EMBL" id="BANX01000024">
    <property type="protein sequence ID" value="GAC69421.1"/>
    <property type="molecule type" value="Genomic_DNA"/>
</dbReference>
<reference evidence="2 3" key="1">
    <citation type="submission" date="2013-01" db="EMBL/GenBank/DDBJ databases">
        <title>Whole genome shotgun sequence of Gordonia soli NBRC 108243.</title>
        <authorList>
            <person name="Isaki-Nakamura S."/>
            <person name="Hosoyama A."/>
            <person name="Tsuchikane K."/>
            <person name="Ando Y."/>
            <person name="Baba S."/>
            <person name="Ohji S."/>
            <person name="Hamada M."/>
            <person name="Tamura T."/>
            <person name="Yamazoe A."/>
            <person name="Yamazaki S."/>
            <person name="Fujita N."/>
        </authorList>
    </citation>
    <scope>NUCLEOTIDE SEQUENCE [LARGE SCALE GENOMIC DNA]</scope>
    <source>
        <strain evidence="2 3">NBRC 108243</strain>
    </source>
</reference>
<dbReference type="eggNOG" id="COG3467">
    <property type="taxonomic scope" value="Bacteria"/>
</dbReference>
<dbReference type="InterPro" id="IPR012349">
    <property type="entry name" value="Split_barrel_FMN-bd"/>
</dbReference>
<dbReference type="STRING" id="1223545.GS4_24_00690"/>
<proteinExistence type="predicted"/>
<dbReference type="Gene3D" id="2.30.110.10">
    <property type="entry name" value="Electron Transport, Fmn-binding Protein, Chain A"/>
    <property type="match status" value="1"/>
</dbReference>